<organism evidence="1 2">
    <name type="scientific">Paraburkholderia humisilvae</name>
    <dbReference type="NCBI Taxonomy" id="627669"/>
    <lineage>
        <taxon>Bacteria</taxon>
        <taxon>Pseudomonadati</taxon>
        <taxon>Pseudomonadota</taxon>
        <taxon>Betaproteobacteria</taxon>
        <taxon>Burkholderiales</taxon>
        <taxon>Burkholderiaceae</taxon>
        <taxon>Paraburkholderia</taxon>
    </lineage>
</organism>
<proteinExistence type="predicted"/>
<dbReference type="Proteomes" id="UP000494363">
    <property type="component" value="Unassembled WGS sequence"/>
</dbReference>
<evidence type="ECO:0008006" key="3">
    <source>
        <dbReference type="Google" id="ProtNLM"/>
    </source>
</evidence>
<gene>
    <name evidence="1" type="ORF">LMG29542_07541</name>
</gene>
<evidence type="ECO:0000313" key="1">
    <source>
        <dbReference type="EMBL" id="CAB3773975.1"/>
    </source>
</evidence>
<sequence length="107" mass="11723">MVGSKQLGRVLDTAHQSGAKVVLIGDAKQLVAIEAGAGFRTISERVDAQELTEIRRQHAGWSRQASREIARGDVRRGLDAYQERGHTQMLASRDEARGALMSAWGRP</sequence>
<dbReference type="EMBL" id="CADIKH010000093">
    <property type="protein sequence ID" value="CAB3773975.1"/>
    <property type="molecule type" value="Genomic_DNA"/>
</dbReference>
<accession>A0A6J5F9S7</accession>
<protein>
    <recommendedName>
        <fullName evidence="3">Conjugal transfer protein TraA</fullName>
    </recommendedName>
</protein>
<reference evidence="1 2" key="1">
    <citation type="submission" date="2020-04" db="EMBL/GenBank/DDBJ databases">
        <authorList>
            <person name="De Canck E."/>
        </authorList>
    </citation>
    <scope>NUCLEOTIDE SEQUENCE [LARGE SCALE GENOMIC DNA]</scope>
    <source>
        <strain evidence="1 2">LMG 29542</strain>
    </source>
</reference>
<keyword evidence="2" id="KW-1185">Reference proteome</keyword>
<name>A0A6J5F9S7_9BURK</name>
<dbReference type="SUPFAM" id="SSF52540">
    <property type="entry name" value="P-loop containing nucleoside triphosphate hydrolases"/>
    <property type="match status" value="1"/>
</dbReference>
<dbReference type="Pfam" id="PF13604">
    <property type="entry name" value="AAA_30"/>
    <property type="match status" value="1"/>
</dbReference>
<dbReference type="AlphaFoldDB" id="A0A6J5F9S7"/>
<dbReference type="Gene3D" id="3.40.50.300">
    <property type="entry name" value="P-loop containing nucleotide triphosphate hydrolases"/>
    <property type="match status" value="2"/>
</dbReference>
<evidence type="ECO:0000313" key="2">
    <source>
        <dbReference type="Proteomes" id="UP000494363"/>
    </source>
</evidence>
<dbReference type="InterPro" id="IPR027417">
    <property type="entry name" value="P-loop_NTPase"/>
</dbReference>